<keyword evidence="3" id="KW-0677">Repeat</keyword>
<dbReference type="Gene3D" id="2.160.20.10">
    <property type="entry name" value="Single-stranded right-handed beta-helix, Pectin lyase-like"/>
    <property type="match status" value="3"/>
</dbReference>
<dbReference type="InterPro" id="IPR022441">
    <property type="entry name" value="Para_beta_helix_rpt-2"/>
</dbReference>
<dbReference type="SUPFAM" id="SSF56112">
    <property type="entry name" value="Protein kinase-like (PK-like)"/>
    <property type="match status" value="1"/>
</dbReference>
<protein>
    <submittedName>
        <fullName evidence="10">F-box only protein</fullName>
    </submittedName>
</protein>
<dbReference type="GO" id="GO:0004674">
    <property type="term" value="F:protein serine/threonine kinase activity"/>
    <property type="evidence" value="ECO:0007669"/>
    <property type="project" value="UniProtKB-KW"/>
</dbReference>
<dbReference type="InterPro" id="IPR036537">
    <property type="entry name" value="Adaptor_Cbl_N_dom_sf"/>
</dbReference>
<evidence type="ECO:0000256" key="8">
    <source>
        <dbReference type="SAM" id="MobiDB-lite"/>
    </source>
</evidence>
<keyword evidence="5" id="KW-0833">Ubl conjugation pathway</keyword>
<dbReference type="InterPro" id="IPR051550">
    <property type="entry name" value="SCF-Subunits/Alg-Epimerases"/>
</dbReference>
<accession>A0A9Q0RAP2</accession>
<keyword evidence="2" id="KW-0723">Serine/threonine-protein kinase</keyword>
<dbReference type="InterPro" id="IPR000719">
    <property type="entry name" value="Prot_kinase_dom"/>
</dbReference>
<feature type="region of interest" description="Disordered" evidence="8">
    <location>
        <begin position="1214"/>
        <end position="1245"/>
    </location>
</feature>
<dbReference type="AlphaFoldDB" id="A0A9Q0RAP2"/>
<dbReference type="Proteomes" id="UP001149090">
    <property type="component" value="Unassembled WGS sequence"/>
</dbReference>
<dbReference type="GO" id="GO:0005524">
    <property type="term" value="F:ATP binding"/>
    <property type="evidence" value="ECO:0007669"/>
    <property type="project" value="UniProtKB-UniRule"/>
</dbReference>
<dbReference type="InterPro" id="IPR011009">
    <property type="entry name" value="Kinase-like_dom_sf"/>
</dbReference>
<dbReference type="PROSITE" id="PS50011">
    <property type="entry name" value="PROTEIN_KINASE_DOM"/>
    <property type="match status" value="1"/>
</dbReference>
<dbReference type="InterPro" id="IPR054000">
    <property type="entry name" value="MLKL_N"/>
</dbReference>
<keyword evidence="6 7" id="KW-0067">ATP-binding</keyword>
<dbReference type="OrthoDB" id="4062651at2759"/>
<keyword evidence="2" id="KW-0808">Transferase</keyword>
<feature type="binding site" evidence="7">
    <location>
        <position position="240"/>
    </location>
    <ligand>
        <name>ATP</name>
        <dbReference type="ChEBI" id="CHEBI:30616"/>
    </ligand>
</feature>
<dbReference type="PROSITE" id="PS00108">
    <property type="entry name" value="PROTEIN_KINASE_ST"/>
    <property type="match status" value="1"/>
</dbReference>
<name>A0A9Q0RAP2_ANAIG</name>
<reference evidence="10" key="1">
    <citation type="submission" date="2022-10" db="EMBL/GenBank/DDBJ databases">
        <title>Novel sulphate-reducing endosymbionts in the free-living metamonad Anaeramoeba.</title>
        <authorList>
            <person name="Jerlstrom-Hultqvist J."/>
            <person name="Cepicka I."/>
            <person name="Gallot-Lavallee L."/>
            <person name="Salas-Leiva D."/>
            <person name="Curtis B.A."/>
            <person name="Zahonova K."/>
            <person name="Pipaliya S."/>
            <person name="Dacks J."/>
            <person name="Roger A.J."/>
        </authorList>
    </citation>
    <scope>NUCLEOTIDE SEQUENCE</scope>
    <source>
        <strain evidence="10">BMAN</strain>
    </source>
</reference>
<evidence type="ECO:0000313" key="10">
    <source>
        <dbReference type="EMBL" id="KAJ5071909.1"/>
    </source>
</evidence>
<dbReference type="InterPro" id="IPR039448">
    <property type="entry name" value="Beta_helix"/>
</dbReference>
<evidence type="ECO:0000259" key="9">
    <source>
        <dbReference type="PROSITE" id="PS50011"/>
    </source>
</evidence>
<evidence type="ECO:0000256" key="6">
    <source>
        <dbReference type="ARBA" id="ARBA00022840"/>
    </source>
</evidence>
<dbReference type="Pfam" id="PF13229">
    <property type="entry name" value="Beta_helix"/>
    <property type="match status" value="2"/>
</dbReference>
<dbReference type="SUPFAM" id="SSF51126">
    <property type="entry name" value="Pectin lyase-like"/>
    <property type="match status" value="3"/>
</dbReference>
<dbReference type="InterPro" id="IPR006626">
    <property type="entry name" value="PbH1"/>
</dbReference>
<proteinExistence type="predicted"/>
<dbReference type="Pfam" id="PF07714">
    <property type="entry name" value="PK_Tyr_Ser-Thr"/>
    <property type="match status" value="1"/>
</dbReference>
<dbReference type="InterPro" id="IPR017441">
    <property type="entry name" value="Protein_kinase_ATP_BS"/>
</dbReference>
<dbReference type="InterPro" id="IPR001245">
    <property type="entry name" value="Ser-Thr/Tyr_kinase_cat_dom"/>
</dbReference>
<evidence type="ECO:0000313" key="11">
    <source>
        <dbReference type="Proteomes" id="UP001149090"/>
    </source>
</evidence>
<dbReference type="Gene3D" id="1.20.930.20">
    <property type="entry name" value="Adaptor protein Cbl, N-terminal domain"/>
    <property type="match status" value="1"/>
</dbReference>
<comment type="caution">
    <text evidence="10">The sequence shown here is derived from an EMBL/GenBank/DDBJ whole genome shotgun (WGS) entry which is preliminary data.</text>
</comment>
<comment type="pathway">
    <text evidence="1">Protein modification; protein ubiquitination.</text>
</comment>
<organism evidence="10 11">
    <name type="scientific">Anaeramoeba ignava</name>
    <name type="common">Anaerobic marine amoeba</name>
    <dbReference type="NCBI Taxonomy" id="1746090"/>
    <lineage>
        <taxon>Eukaryota</taxon>
        <taxon>Metamonada</taxon>
        <taxon>Anaeramoebidae</taxon>
        <taxon>Anaeramoeba</taxon>
    </lineage>
</organism>
<dbReference type="PRINTS" id="PR00109">
    <property type="entry name" value="TYRKINASE"/>
</dbReference>
<dbReference type="Pfam" id="PF22215">
    <property type="entry name" value="MLKL_N"/>
    <property type="match status" value="1"/>
</dbReference>
<sequence>MNYNPTLTPANMVTQILFLGRDFSHKPKQAKFNKNKIQRFSERAKTIINHIRKMNLQSDSNKAENLKEEITHTFNFFKNSSNFLLKHTDTNWIHQFTKHGTAKDHFKKLFEDMKVCGLSLSQEISEMWGSTKEDEIDEEKDSDEFFQILEDLLEDKVHLDKIIEQQTKIKSINKNQIYEALEHQKFLFSLHKEYEPENWERNIHISEIPPSHLKFGNRIGIGGYGEVFLGERNGETVAIKQLIDLQTNSDVVQQFKKEVYILAGCQHRNIIQLLGGRISGPPYYYVMEYHKLGDLSNFIHSIQKPLYILLDIARQVCVGMQFLHDKKVMHRDLKPQNILISEQDGEFVAKIIDFGDCSVDKTLQNTLKGTPGRIAPEVINSEAGYTFSADIFSFGMILWEIYHRQQPFSGLTFNQINALLISQKNIEEKRPKIKEDCPSNLKKLIEECWAEIPTERPSFKKIEHELSEILVEMEKMNDNQNIENDEKPIVKNIQKRIVSVKNVKSLISACRTASPGEVIELSSGTYHVKKPLVLNSSEIIIRPKRLMRNQEVNIQIDNSLKPLIIIKGQKNIIQGIHLCCYFESKNSNEIFKENIGIVEICEGNEHVIQECTIESKDSRMCCVFVHGSATNTTIKENNIFGGKNGILLFDKGYSIIEKNEIFSSFENGIRCDYESSVDIFENRIHNNLKNAVMIKNSRVQLKLNRISSAQFGVFVKKAQYVLIEQNTIFMNSSIGVYIENESKCDILSNEVFQNRIGIDIDETSKVKIEKNTLSKNEDKQINIPLSNQTIIQKENEIEEIEDDTEIDSGEDDVQMIIHEQQKRIVDISGKTGGFKSINEAISISSPGDTIKILAGIYQEKIILDKENLTIKGAKNQNVSLKFKKSSPLLIQAQTGTISNINFIYEGERQYAVEIPKGSVCLTDCTIRGQGVACVGIHDSANPQLKRCKISHGKVGVVFYNSAQGKLIECDISENAIQGVVITTNATPVLSHCNVFKNNQGGIAIYDSGKGEIEHSDISFNKLSGVQIRSIAMPVFHDNNIHHNQQAGIFIFESGGGEVLKNKIFENGKSGVAIKSKSDPKIFENEIYSNKESGVFVYNTGFGSIENNKIYSNSLSGLQIKVESNPRVKGNSIYNNEGSGVFVYHHGLGVIEFNEIHSNNVHGIDIGSESNPEVHSNRIYNNELGGLFVLTNGAGVFTQNLFYSNQDPQIFIQSRSSPTIDDSNIIPENGIIDENKPMSDQSSKKK</sequence>
<dbReference type="InterPro" id="IPR012334">
    <property type="entry name" value="Pectin_lyas_fold"/>
</dbReference>
<dbReference type="PROSITE" id="PS00107">
    <property type="entry name" value="PROTEIN_KINASE_ATP"/>
    <property type="match status" value="1"/>
</dbReference>
<dbReference type="PANTHER" id="PTHR22990:SF20">
    <property type="entry name" value="F-BOX ONLY PROTEIN 11"/>
    <property type="match status" value="1"/>
</dbReference>
<dbReference type="SMART" id="SM00220">
    <property type="entry name" value="S_TKc"/>
    <property type="match status" value="1"/>
</dbReference>
<evidence type="ECO:0000256" key="1">
    <source>
        <dbReference type="ARBA" id="ARBA00004906"/>
    </source>
</evidence>
<evidence type="ECO:0000256" key="7">
    <source>
        <dbReference type="PROSITE-ProRule" id="PRU10141"/>
    </source>
</evidence>
<evidence type="ECO:0000256" key="4">
    <source>
        <dbReference type="ARBA" id="ARBA00022741"/>
    </source>
</evidence>
<dbReference type="SMART" id="SM00722">
    <property type="entry name" value="CASH"/>
    <property type="match status" value="2"/>
</dbReference>
<dbReference type="PANTHER" id="PTHR22990">
    <property type="entry name" value="F-BOX ONLY PROTEIN"/>
    <property type="match status" value="1"/>
</dbReference>
<evidence type="ECO:0000256" key="5">
    <source>
        <dbReference type="ARBA" id="ARBA00022786"/>
    </source>
</evidence>
<dbReference type="InterPro" id="IPR006633">
    <property type="entry name" value="Carb-bd_sugar_hydrolysis-dom"/>
</dbReference>
<dbReference type="Gene3D" id="1.10.510.10">
    <property type="entry name" value="Transferase(Phosphotransferase) domain 1"/>
    <property type="match status" value="1"/>
</dbReference>
<dbReference type="EMBL" id="JAPDFW010000084">
    <property type="protein sequence ID" value="KAJ5071909.1"/>
    <property type="molecule type" value="Genomic_DNA"/>
</dbReference>
<dbReference type="InterPro" id="IPR011050">
    <property type="entry name" value="Pectin_lyase_fold/virulence"/>
</dbReference>
<keyword evidence="11" id="KW-1185">Reference proteome</keyword>
<gene>
    <name evidence="10" type="ORF">M0811_09808</name>
</gene>
<feature type="domain" description="Protein kinase" evidence="9">
    <location>
        <begin position="213"/>
        <end position="467"/>
    </location>
</feature>
<dbReference type="GO" id="GO:0007166">
    <property type="term" value="P:cell surface receptor signaling pathway"/>
    <property type="evidence" value="ECO:0007669"/>
    <property type="project" value="InterPro"/>
</dbReference>
<evidence type="ECO:0000256" key="3">
    <source>
        <dbReference type="ARBA" id="ARBA00022737"/>
    </source>
</evidence>
<dbReference type="CDD" id="cd13999">
    <property type="entry name" value="STKc_MAP3K-like"/>
    <property type="match status" value="1"/>
</dbReference>
<dbReference type="InterPro" id="IPR008271">
    <property type="entry name" value="Ser/Thr_kinase_AS"/>
</dbReference>
<evidence type="ECO:0000256" key="2">
    <source>
        <dbReference type="ARBA" id="ARBA00022527"/>
    </source>
</evidence>
<dbReference type="SMART" id="SM00710">
    <property type="entry name" value="PbH1"/>
    <property type="match status" value="17"/>
</dbReference>
<dbReference type="NCBIfam" id="TIGR03804">
    <property type="entry name" value="para_beta_helix"/>
    <property type="match status" value="6"/>
</dbReference>
<keyword evidence="4 7" id="KW-0547">Nucleotide-binding</keyword>
<keyword evidence="2" id="KW-0418">Kinase</keyword>